<name>A0ACC2NS78_9HYME</name>
<dbReference type="EMBL" id="CM056743">
    <property type="protein sequence ID" value="KAJ8673077.1"/>
    <property type="molecule type" value="Genomic_DNA"/>
</dbReference>
<evidence type="ECO:0000313" key="2">
    <source>
        <dbReference type="Proteomes" id="UP001239111"/>
    </source>
</evidence>
<evidence type="ECO:0000313" key="1">
    <source>
        <dbReference type="EMBL" id="KAJ8673077.1"/>
    </source>
</evidence>
<comment type="caution">
    <text evidence="1">The sequence shown here is derived from an EMBL/GenBank/DDBJ whole genome shotgun (WGS) entry which is preliminary data.</text>
</comment>
<dbReference type="Proteomes" id="UP001239111">
    <property type="component" value="Chromosome 3"/>
</dbReference>
<organism evidence="1 2">
    <name type="scientific">Eretmocerus hayati</name>
    <dbReference type="NCBI Taxonomy" id="131215"/>
    <lineage>
        <taxon>Eukaryota</taxon>
        <taxon>Metazoa</taxon>
        <taxon>Ecdysozoa</taxon>
        <taxon>Arthropoda</taxon>
        <taxon>Hexapoda</taxon>
        <taxon>Insecta</taxon>
        <taxon>Pterygota</taxon>
        <taxon>Neoptera</taxon>
        <taxon>Endopterygota</taxon>
        <taxon>Hymenoptera</taxon>
        <taxon>Apocrita</taxon>
        <taxon>Proctotrupomorpha</taxon>
        <taxon>Chalcidoidea</taxon>
        <taxon>Aphelinidae</taxon>
        <taxon>Aphelininae</taxon>
        <taxon>Eretmocerus</taxon>
    </lineage>
</organism>
<gene>
    <name evidence="1" type="ORF">QAD02_004338</name>
</gene>
<reference evidence="1" key="1">
    <citation type="submission" date="2023-04" db="EMBL/GenBank/DDBJ databases">
        <title>A chromosome-level genome assembly of the parasitoid wasp Eretmocerus hayati.</title>
        <authorList>
            <person name="Zhong Y."/>
            <person name="Liu S."/>
            <person name="Liu Y."/>
        </authorList>
    </citation>
    <scope>NUCLEOTIDE SEQUENCE</scope>
    <source>
        <strain evidence="1">ZJU_SS_LIU_2023</strain>
    </source>
</reference>
<keyword evidence="2" id="KW-1185">Reference proteome</keyword>
<sequence>MPRFPAVSVEEIFEELKGKEIFEPNGTLVSSTERVWKRASLRLNNKITPTTLRFYVAKDWKNLRQKLKTYNTQYGKHGFIYTSSRLIDRCLEMKFDMSIPKERWELIKPVVDEQGKKRLRKGWQRQVAEVILEKTELPCLFTNLKGTTYRSTNDFKFNGDCSECGNPISGVYFFQYGMHGFEIATRNTKNIEHQDKLPPISNIEMTDSLAQKSAQKRKIDEGCQSTKEKGLNTKTDTTKVEVKPFHHMVTRRHSAKLRKECQSENQQSTKPSNTNFITIIIPHGITPGEPNVSAKILETQTAQGTPGDGQCENNIEQHMEPIQAEKIDDAHTTQVVQHEDLQVISDSAEETPVVQTPETQNGVPVQESIQIELAQMPQTSHETHTEEPNQVEQAQMPQTPHEIHTEEPNQIEQAKMLQTSHGTHTNEPNQVEQAQMPRTSHEIHTDEPNQVEQAKMPHTPHEFVNEEPNHVEQTQIIEISQEIQEEIEIEEPNLRELKHDIQFATKIENQVLFQASSQIATANDFQTSHEIQNEIQIPAQKIIEHLGESQSDLENQNWIPT</sequence>
<accession>A0ACC2NS78</accession>
<proteinExistence type="predicted"/>
<protein>
    <submittedName>
        <fullName evidence="1">Uncharacterized protein</fullName>
    </submittedName>
</protein>